<reference evidence="2" key="1">
    <citation type="submission" date="2020-02" db="EMBL/GenBank/DDBJ databases">
        <authorList>
            <person name="Meier V. D."/>
        </authorList>
    </citation>
    <scope>NUCLEOTIDE SEQUENCE</scope>
    <source>
        <strain evidence="2">AVDCRST_MAG01</strain>
    </source>
</reference>
<gene>
    <name evidence="2" type="ORF">AVDCRST_MAG01-01-353</name>
</gene>
<accession>A0A6J4NII5</accession>
<proteinExistence type="predicted"/>
<dbReference type="EMBL" id="CADCUW010000053">
    <property type="protein sequence ID" value="CAA9388076.1"/>
    <property type="molecule type" value="Genomic_DNA"/>
</dbReference>
<organism evidence="2">
    <name type="scientific">uncultured Rubrobacteraceae bacterium</name>
    <dbReference type="NCBI Taxonomy" id="349277"/>
    <lineage>
        <taxon>Bacteria</taxon>
        <taxon>Bacillati</taxon>
        <taxon>Actinomycetota</taxon>
        <taxon>Rubrobacteria</taxon>
        <taxon>Rubrobacterales</taxon>
        <taxon>Rubrobacteraceae</taxon>
        <taxon>environmental samples</taxon>
    </lineage>
</organism>
<keyword evidence="2" id="KW-0378">Hydrolase</keyword>
<evidence type="ECO:0000256" key="1">
    <source>
        <dbReference type="SAM" id="MobiDB-lite"/>
    </source>
</evidence>
<dbReference type="AlphaFoldDB" id="A0A6J4NII5"/>
<feature type="non-terminal residue" evidence="2">
    <location>
        <position position="1"/>
    </location>
</feature>
<feature type="non-terminal residue" evidence="2">
    <location>
        <position position="40"/>
    </location>
</feature>
<name>A0A6J4NII5_9ACTN</name>
<feature type="region of interest" description="Disordered" evidence="1">
    <location>
        <begin position="1"/>
        <end position="40"/>
    </location>
</feature>
<protein>
    <submittedName>
        <fullName evidence="2">Choline-sulfatase</fullName>
        <ecNumber evidence="2">3.1.6.6</ecNumber>
    </submittedName>
</protein>
<dbReference type="EC" id="3.1.6.6" evidence="2"/>
<evidence type="ECO:0000313" key="2">
    <source>
        <dbReference type="EMBL" id="CAA9388076.1"/>
    </source>
</evidence>
<sequence>ARSPEHPVHPLPRHRPLGQAVRPLRQDAQHPAPRRGGRAL</sequence>
<dbReference type="GO" id="GO:0047753">
    <property type="term" value="F:choline-sulfatase activity"/>
    <property type="evidence" value="ECO:0007669"/>
    <property type="project" value="UniProtKB-EC"/>
</dbReference>